<dbReference type="AlphaFoldDB" id="A0A4Y2CHM0"/>
<sequence>MVSFVHAFRFGHLGFRGIIAACELKANLRCDRGIAFYANFGCLFAFGDATSTSLCIAKQSDDDLKALFKFELSPSPISLFTGESMHKGTKFSFYTSFTPITEDIKPEGYQYVVIDSGHLLHKVVWRRQATFGAIAGSYV</sequence>
<accession>A0A4Y2CHM0</accession>
<keyword evidence="2" id="KW-1185">Reference proteome</keyword>
<name>A0A4Y2CHM0_ARAVE</name>
<evidence type="ECO:0000313" key="1">
    <source>
        <dbReference type="EMBL" id="GBM03386.1"/>
    </source>
</evidence>
<comment type="caution">
    <text evidence="1">The sequence shown here is derived from an EMBL/GenBank/DDBJ whole genome shotgun (WGS) entry which is preliminary data.</text>
</comment>
<reference evidence="1 2" key="1">
    <citation type="journal article" date="2019" name="Sci. Rep.">
        <title>Orb-weaving spider Araneus ventricosus genome elucidates the spidroin gene catalogue.</title>
        <authorList>
            <person name="Kono N."/>
            <person name="Nakamura H."/>
            <person name="Ohtoshi R."/>
            <person name="Moran D.A.P."/>
            <person name="Shinohara A."/>
            <person name="Yoshida Y."/>
            <person name="Fujiwara M."/>
            <person name="Mori M."/>
            <person name="Tomita M."/>
            <person name="Arakawa K."/>
        </authorList>
    </citation>
    <scope>NUCLEOTIDE SEQUENCE [LARGE SCALE GENOMIC DNA]</scope>
</reference>
<protein>
    <submittedName>
        <fullName evidence="1">Uncharacterized protein</fullName>
    </submittedName>
</protein>
<gene>
    <name evidence="1" type="ORF">AVEN_256925_1</name>
</gene>
<proteinExistence type="predicted"/>
<dbReference type="EMBL" id="BGPR01000190">
    <property type="protein sequence ID" value="GBM03386.1"/>
    <property type="molecule type" value="Genomic_DNA"/>
</dbReference>
<evidence type="ECO:0000313" key="2">
    <source>
        <dbReference type="Proteomes" id="UP000499080"/>
    </source>
</evidence>
<dbReference type="Proteomes" id="UP000499080">
    <property type="component" value="Unassembled WGS sequence"/>
</dbReference>
<organism evidence="1 2">
    <name type="scientific">Araneus ventricosus</name>
    <name type="common">Orbweaver spider</name>
    <name type="synonym">Epeira ventricosa</name>
    <dbReference type="NCBI Taxonomy" id="182803"/>
    <lineage>
        <taxon>Eukaryota</taxon>
        <taxon>Metazoa</taxon>
        <taxon>Ecdysozoa</taxon>
        <taxon>Arthropoda</taxon>
        <taxon>Chelicerata</taxon>
        <taxon>Arachnida</taxon>
        <taxon>Araneae</taxon>
        <taxon>Araneomorphae</taxon>
        <taxon>Entelegynae</taxon>
        <taxon>Araneoidea</taxon>
        <taxon>Araneidae</taxon>
        <taxon>Araneus</taxon>
    </lineage>
</organism>